<keyword evidence="3" id="KW-1185">Reference proteome</keyword>
<feature type="transmembrane region" description="Helical" evidence="1">
    <location>
        <begin position="12"/>
        <end position="33"/>
    </location>
</feature>
<dbReference type="EMBL" id="JAMQGP010000009">
    <property type="protein sequence ID" value="MCM2681189.1"/>
    <property type="molecule type" value="Genomic_DNA"/>
</dbReference>
<sequence>MTRRWYKQFWPWFLIFLPMCAVVASFTTLYIAIGAQQDMVVDDYYKKGKAINFQKDKQNAAMALKLSVDLALQPDAVAIDFVTGASSLDGSALEVNFYHTTLASKDFTVLAVKDARGQYKAPLTQEITGKWRVTIEPYDAQWRLRKTLKLPLEQTIHIDPLSH</sequence>
<dbReference type="Proteomes" id="UP001165393">
    <property type="component" value="Unassembled WGS sequence"/>
</dbReference>
<keyword evidence="1" id="KW-1133">Transmembrane helix</keyword>
<dbReference type="InterPro" id="IPR008620">
    <property type="entry name" value="FixH"/>
</dbReference>
<keyword evidence="1" id="KW-0812">Transmembrane</keyword>
<reference evidence="2 3" key="1">
    <citation type="journal article" date="2013" name="Antonie Van Leeuwenhoek">
        <title>Echinimonas agarilytica gen. nov., sp. nov., a new gammaproteobacterium isolated from the sea urchin Strongylocentrotus intermedius.</title>
        <authorList>
            <person name="Nedashkovskaya O.I."/>
            <person name="Stenkova A.M."/>
            <person name="Zhukova N.V."/>
            <person name="Van Trappen S."/>
            <person name="Lee J.S."/>
            <person name="Kim S.B."/>
        </authorList>
    </citation>
    <scope>NUCLEOTIDE SEQUENCE [LARGE SCALE GENOMIC DNA]</scope>
    <source>
        <strain evidence="2 3">KMM 6351</strain>
    </source>
</reference>
<comment type="caution">
    <text evidence="2">The sequence shown here is derived from an EMBL/GenBank/DDBJ whole genome shotgun (WGS) entry which is preliminary data.</text>
</comment>
<dbReference type="RefSeq" id="WP_251262673.1">
    <property type="nucleotide sequence ID" value="NZ_JAMQGP010000009.1"/>
</dbReference>
<evidence type="ECO:0000256" key="1">
    <source>
        <dbReference type="SAM" id="Phobius"/>
    </source>
</evidence>
<accession>A0AA42B8P1</accession>
<evidence type="ECO:0000313" key="3">
    <source>
        <dbReference type="Proteomes" id="UP001165393"/>
    </source>
</evidence>
<protein>
    <submittedName>
        <fullName evidence="2">FixH family protein</fullName>
    </submittedName>
</protein>
<gene>
    <name evidence="2" type="ORF">NAF29_16195</name>
</gene>
<dbReference type="AlphaFoldDB" id="A0AA42B8P1"/>
<dbReference type="Pfam" id="PF05751">
    <property type="entry name" value="FixH"/>
    <property type="match status" value="1"/>
</dbReference>
<proteinExistence type="predicted"/>
<name>A0AA42B8P1_9GAMM</name>
<evidence type="ECO:0000313" key="2">
    <source>
        <dbReference type="EMBL" id="MCM2681189.1"/>
    </source>
</evidence>
<organism evidence="2 3">
    <name type="scientific">Echinimonas agarilytica</name>
    <dbReference type="NCBI Taxonomy" id="1215918"/>
    <lineage>
        <taxon>Bacteria</taxon>
        <taxon>Pseudomonadati</taxon>
        <taxon>Pseudomonadota</taxon>
        <taxon>Gammaproteobacteria</taxon>
        <taxon>Alteromonadales</taxon>
        <taxon>Echinimonadaceae</taxon>
        <taxon>Echinimonas</taxon>
    </lineage>
</organism>
<keyword evidence="1" id="KW-0472">Membrane</keyword>